<dbReference type="EMBL" id="AP023086">
    <property type="protein sequence ID" value="BCD98436.1"/>
    <property type="molecule type" value="Genomic_DNA"/>
</dbReference>
<dbReference type="NCBIfam" id="TIGR01782">
    <property type="entry name" value="TonB-Xanth-Caul"/>
    <property type="match status" value="1"/>
</dbReference>
<dbReference type="Proteomes" id="UP001320119">
    <property type="component" value="Chromosome"/>
</dbReference>
<organism evidence="9 10">
    <name type="scientific">Marinagarivorans cellulosilyticus</name>
    <dbReference type="NCBI Taxonomy" id="2721545"/>
    <lineage>
        <taxon>Bacteria</taxon>
        <taxon>Pseudomonadati</taxon>
        <taxon>Pseudomonadota</taxon>
        <taxon>Gammaproteobacteria</taxon>
        <taxon>Cellvibrionales</taxon>
        <taxon>Cellvibrionaceae</taxon>
        <taxon>Marinagarivorans</taxon>
    </lineage>
</organism>
<evidence type="ECO:0000256" key="5">
    <source>
        <dbReference type="ARBA" id="ARBA00023136"/>
    </source>
</evidence>
<dbReference type="InterPro" id="IPR012910">
    <property type="entry name" value="Plug_dom"/>
</dbReference>
<keyword evidence="3" id="KW-0406">Ion transport</keyword>
<comment type="similarity">
    <text evidence="7">Belongs to the TonB-dependent receptor family.</text>
</comment>
<evidence type="ECO:0000256" key="7">
    <source>
        <dbReference type="RuleBase" id="RU003357"/>
    </source>
</evidence>
<dbReference type="InterPro" id="IPR036942">
    <property type="entry name" value="Beta-barrel_TonB_sf"/>
</dbReference>
<proteinExistence type="inferred from homology"/>
<comment type="subcellular location">
    <subcellularLocation>
        <location evidence="1 7">Cell outer membrane</location>
    </subcellularLocation>
</comment>
<evidence type="ECO:0000259" key="8">
    <source>
        <dbReference type="SMART" id="SM00965"/>
    </source>
</evidence>
<dbReference type="AlphaFoldDB" id="A0AAN1WIV2"/>
<dbReference type="SMART" id="SM00965">
    <property type="entry name" value="STN"/>
    <property type="match status" value="1"/>
</dbReference>
<keyword evidence="3" id="KW-0410">Iron transport</keyword>
<evidence type="ECO:0000313" key="9">
    <source>
        <dbReference type="EMBL" id="BCD98436.1"/>
    </source>
</evidence>
<evidence type="ECO:0000256" key="1">
    <source>
        <dbReference type="ARBA" id="ARBA00004442"/>
    </source>
</evidence>
<evidence type="ECO:0000256" key="6">
    <source>
        <dbReference type="ARBA" id="ARBA00023237"/>
    </source>
</evidence>
<keyword evidence="6" id="KW-0998">Cell outer membrane</keyword>
<dbReference type="SUPFAM" id="SSF56935">
    <property type="entry name" value="Porins"/>
    <property type="match status" value="1"/>
</dbReference>
<dbReference type="Gene3D" id="2.40.170.20">
    <property type="entry name" value="TonB-dependent receptor, beta-barrel domain"/>
    <property type="match status" value="1"/>
</dbReference>
<dbReference type="Pfam" id="PF07715">
    <property type="entry name" value="Plug"/>
    <property type="match status" value="1"/>
</dbReference>
<keyword evidence="2" id="KW-0813">Transport</keyword>
<dbReference type="InterPro" id="IPR010104">
    <property type="entry name" value="TonB_rcpt_bac"/>
</dbReference>
<sequence length="1013" mass="112058">MPIPTKRAPLSSPNVKRLKPHFATNRQGQQAHKSVKSIAKAWLFCLFLLSHSVGLFATEKNFLEFFIPPSTLDIALNSIAEQADISIIYDYDLVQNSYGHPVIGLYTIQQALGALLKDTPYAASKNKAGIFTLIARDLQAMPPQIPPPMAITTPYLEETLVTGYRSSLQRSLFIKRHYEGVIDVIQAQDIGKFPDANVAEALQRITGVAIERNGGEGQYLTVRGFGPEFNTTLINGRTIATDNQERGFSFDILPAKLISQAQVLKTPNAIQQDGSIGANIQLTTPRPFDFINSKDLSYFAASGQITQNSISHKNTLETFALASHNRQTGNSKVGILAAIVDSNRSNRTQGYSTEGFRNTDIRVLSENKEQVDTIKNAYVPRSFRLYQTEAEREQTSMVIAGQAQWRVDTGASLNSSIDILSTRFNDSAMLSGFQAYFEDSFLEISLDENNTATQFVRAGKDTLAQLPDDIRQQLGGSAQGNDSILVDKSRPVANELYGINLEWDSHFPQSQSPYQITLDYAYSQAENLTGGLPFSSQGFSATSDAKWTLGTTTQAPSYSFGDSQVTDHPLAAHFLGRFGGNTQDTIREFEITSKWELDNNDGLKAFTGGVLQHRRVKQYTSLETTYPRNCAYCGRHNVFSAHALAALGLEYSDVFQVVPITADFAGGLDHQAPNAWYRYDIDTLTTILESDAFINAGPIDPQTIRDRFGITDSFSGIGFDAIELERASYRIAVTVNSVFGQLDLAGQWGSLLWSGNIGARYSTTETIAQGTQAQVASIVRASDDDQLDITYLADQPYTNKHRYDHVLPSVNFSFNPSALWYFRLSSSKTITRPNLYDLGQEARLHPRAGSAIQYQGNPNLLPYESINTDLAAEWYFKENSFIGINLYYKSISHFVSAGSQSIEIDGTHFTQIQPTNQESAKANGLEFALQHTFLSGWGLQANYTYTASSAQFLIDETNTGTQTFAIEGLSPTTYNLVGFYENSRFSARASFNWRQEYLRAVVGAQSQPESAQS</sequence>
<keyword evidence="10" id="KW-1185">Reference proteome</keyword>
<dbReference type="Gene3D" id="2.170.130.10">
    <property type="entry name" value="TonB-dependent receptor, plug domain"/>
    <property type="match status" value="1"/>
</dbReference>
<name>A0AAN1WIV2_9GAMM</name>
<gene>
    <name evidence="9" type="ORF">MARGE09_P2637</name>
</gene>
<evidence type="ECO:0000313" key="10">
    <source>
        <dbReference type="Proteomes" id="UP001320119"/>
    </source>
</evidence>
<protein>
    <recommendedName>
        <fullName evidence="8">Secretin/TonB short N-terminal domain-containing protein</fullName>
    </recommendedName>
</protein>
<dbReference type="PANTHER" id="PTHR40980:SF3">
    <property type="entry name" value="TONB-DEPENDENT RECEPTOR-LIKE BETA-BARREL DOMAIN-CONTAINING PROTEIN"/>
    <property type="match status" value="1"/>
</dbReference>
<accession>A0AAN1WIV2</accession>
<keyword evidence="5 7" id="KW-0472">Membrane</keyword>
<keyword evidence="7" id="KW-0798">TonB box</keyword>
<evidence type="ECO:0000256" key="3">
    <source>
        <dbReference type="ARBA" id="ARBA00022496"/>
    </source>
</evidence>
<keyword evidence="4" id="KW-0408">Iron</keyword>
<dbReference type="InterPro" id="IPR037066">
    <property type="entry name" value="Plug_dom_sf"/>
</dbReference>
<dbReference type="Pfam" id="PF00593">
    <property type="entry name" value="TonB_dep_Rec_b-barrel"/>
    <property type="match status" value="1"/>
</dbReference>
<dbReference type="GO" id="GO:0009279">
    <property type="term" value="C:cell outer membrane"/>
    <property type="evidence" value="ECO:0007669"/>
    <property type="project" value="UniProtKB-SubCell"/>
</dbReference>
<reference evidence="9 10" key="1">
    <citation type="journal article" date="2022" name="IScience">
        <title>An ultrasensitive nanofiber-based assay for enzymatic hydrolysis and deep-sea microbial degradation of cellulose.</title>
        <authorList>
            <person name="Tsudome M."/>
            <person name="Tachioka M."/>
            <person name="Miyazaki M."/>
            <person name="Uchimura K."/>
            <person name="Tsuda M."/>
            <person name="Takaki Y."/>
            <person name="Deguchi S."/>
        </authorList>
    </citation>
    <scope>NUCLEOTIDE SEQUENCE [LARGE SCALE GENOMIC DNA]</scope>
    <source>
        <strain evidence="9 10">GE09</strain>
    </source>
</reference>
<feature type="domain" description="Secretin/TonB short N-terminal" evidence="8">
    <location>
        <begin position="85"/>
        <end position="136"/>
    </location>
</feature>
<dbReference type="PANTHER" id="PTHR40980">
    <property type="entry name" value="PLUG DOMAIN-CONTAINING PROTEIN"/>
    <property type="match status" value="1"/>
</dbReference>
<evidence type="ECO:0000256" key="2">
    <source>
        <dbReference type="ARBA" id="ARBA00022448"/>
    </source>
</evidence>
<evidence type="ECO:0000256" key="4">
    <source>
        <dbReference type="ARBA" id="ARBA00023004"/>
    </source>
</evidence>
<dbReference type="KEGG" id="marq:MARGE09_P2637"/>
<dbReference type="Gene3D" id="3.55.50.30">
    <property type="match status" value="1"/>
</dbReference>
<dbReference type="GO" id="GO:0006826">
    <property type="term" value="P:iron ion transport"/>
    <property type="evidence" value="ECO:0007669"/>
    <property type="project" value="UniProtKB-KW"/>
</dbReference>
<dbReference type="InterPro" id="IPR011662">
    <property type="entry name" value="Secretin/TonB_short_N"/>
</dbReference>
<dbReference type="InterPro" id="IPR000531">
    <property type="entry name" value="Beta-barrel_TonB"/>
</dbReference>